<dbReference type="Gene3D" id="1.10.1020.10">
    <property type="entry name" value="Adenine-specific Methyltransferase, Domain 2"/>
    <property type="match status" value="1"/>
</dbReference>
<name>A0A2I8EZP6_9BURK</name>
<evidence type="ECO:0000256" key="6">
    <source>
        <dbReference type="ARBA" id="ARBA00047942"/>
    </source>
</evidence>
<dbReference type="GO" id="GO:0006298">
    <property type="term" value="P:mismatch repair"/>
    <property type="evidence" value="ECO:0007669"/>
    <property type="project" value="TreeGrafter"/>
</dbReference>
<dbReference type="OrthoDB" id="9805629at2"/>
<dbReference type="PROSITE" id="PS00092">
    <property type="entry name" value="N6_MTASE"/>
    <property type="match status" value="1"/>
</dbReference>
<dbReference type="REBASE" id="232608">
    <property type="entry name" value="M.Pte17804ORF36415P"/>
</dbReference>
<dbReference type="GO" id="GO:0009307">
    <property type="term" value="P:DNA restriction-modification system"/>
    <property type="evidence" value="ECO:0007669"/>
    <property type="project" value="InterPro"/>
</dbReference>
<dbReference type="RefSeq" id="WP_042304860.1">
    <property type="nucleotide sequence ID" value="NZ_CP026113.1"/>
</dbReference>
<dbReference type="GO" id="GO:0009007">
    <property type="term" value="F:site-specific DNA-methyltransferase (adenine-specific) activity"/>
    <property type="evidence" value="ECO:0007669"/>
    <property type="project" value="UniProtKB-UniRule"/>
</dbReference>
<keyword evidence="3 8" id="KW-0489">Methyltransferase</keyword>
<organism evidence="9 10">
    <name type="scientific">Paraburkholderia terrae</name>
    <dbReference type="NCBI Taxonomy" id="311230"/>
    <lineage>
        <taxon>Bacteria</taxon>
        <taxon>Pseudomonadati</taxon>
        <taxon>Pseudomonadota</taxon>
        <taxon>Betaproteobacteria</taxon>
        <taxon>Burkholderiales</taxon>
        <taxon>Burkholderiaceae</taxon>
        <taxon>Paraburkholderia</taxon>
    </lineage>
</organism>
<dbReference type="InterPro" id="IPR029063">
    <property type="entry name" value="SAM-dependent_MTases_sf"/>
</dbReference>
<keyword evidence="4 8" id="KW-0808">Transferase</keyword>
<dbReference type="InterPro" id="IPR012263">
    <property type="entry name" value="M_m6A_EcoRV"/>
</dbReference>
<comment type="similarity">
    <text evidence="1 8">Belongs to the N(4)/N(6)-methyltransferase family.</text>
</comment>
<evidence type="ECO:0000313" key="9">
    <source>
        <dbReference type="EMBL" id="AUT65066.1"/>
    </source>
</evidence>
<dbReference type="NCBIfam" id="TIGR00571">
    <property type="entry name" value="dam"/>
    <property type="match status" value="1"/>
</dbReference>
<protein>
    <recommendedName>
        <fullName evidence="2 8">Site-specific DNA-methyltransferase (adenine-specific)</fullName>
        <ecNumber evidence="2 8">2.1.1.72</ecNumber>
    </recommendedName>
</protein>
<dbReference type="GO" id="GO:1904047">
    <property type="term" value="F:S-adenosyl-L-methionine binding"/>
    <property type="evidence" value="ECO:0007669"/>
    <property type="project" value="TreeGrafter"/>
</dbReference>
<accession>A0A2I8EZP6</accession>
<dbReference type="InterPro" id="IPR012327">
    <property type="entry name" value="MeTrfase_D12"/>
</dbReference>
<gene>
    <name evidence="9" type="ORF">C2L65_36415</name>
</gene>
<dbReference type="EMBL" id="CP026113">
    <property type="protein sequence ID" value="AUT65066.1"/>
    <property type="molecule type" value="Genomic_DNA"/>
</dbReference>
<evidence type="ECO:0000313" key="10">
    <source>
        <dbReference type="Proteomes" id="UP000243502"/>
    </source>
</evidence>
<dbReference type="PRINTS" id="PR00505">
    <property type="entry name" value="D12N6MTFRASE"/>
</dbReference>
<dbReference type="SUPFAM" id="SSF53335">
    <property type="entry name" value="S-adenosyl-L-methionine-dependent methyltransferases"/>
    <property type="match status" value="1"/>
</dbReference>
<evidence type="ECO:0000256" key="3">
    <source>
        <dbReference type="ARBA" id="ARBA00022603"/>
    </source>
</evidence>
<evidence type="ECO:0000256" key="5">
    <source>
        <dbReference type="ARBA" id="ARBA00022691"/>
    </source>
</evidence>
<evidence type="ECO:0000256" key="2">
    <source>
        <dbReference type="ARBA" id="ARBA00011900"/>
    </source>
</evidence>
<feature type="binding site" evidence="7">
    <location>
        <position position="27"/>
    </location>
    <ligand>
        <name>S-adenosyl-L-methionine</name>
        <dbReference type="ChEBI" id="CHEBI:59789"/>
    </ligand>
</feature>
<dbReference type="KEGG" id="pter:C2L65_36415"/>
<dbReference type="PANTHER" id="PTHR30481:SF3">
    <property type="entry name" value="DNA ADENINE METHYLASE"/>
    <property type="match status" value="1"/>
</dbReference>
<feature type="binding site" evidence="7">
    <location>
        <position position="67"/>
    </location>
    <ligand>
        <name>S-adenosyl-L-methionine</name>
        <dbReference type="ChEBI" id="CHEBI:59789"/>
    </ligand>
</feature>
<dbReference type="EC" id="2.1.1.72" evidence="2 8"/>
<keyword evidence="5 8" id="KW-0949">S-adenosyl-L-methionine</keyword>
<dbReference type="Proteomes" id="UP000243502">
    <property type="component" value="Chromosome 3"/>
</dbReference>
<dbReference type="PANTHER" id="PTHR30481">
    <property type="entry name" value="DNA ADENINE METHYLASE"/>
    <property type="match status" value="1"/>
</dbReference>
<evidence type="ECO:0000256" key="4">
    <source>
        <dbReference type="ARBA" id="ARBA00022679"/>
    </source>
</evidence>
<dbReference type="Pfam" id="PF02086">
    <property type="entry name" value="MethyltransfD12"/>
    <property type="match status" value="1"/>
</dbReference>
<proteinExistence type="inferred from homology"/>
<dbReference type="AlphaFoldDB" id="A0A2I8EZP6"/>
<dbReference type="InterPro" id="IPR023095">
    <property type="entry name" value="Ade_MeTrfase_dom_2"/>
</dbReference>
<feature type="binding site" evidence="7">
    <location>
        <position position="23"/>
    </location>
    <ligand>
        <name>S-adenosyl-L-methionine</name>
        <dbReference type="ChEBI" id="CHEBI:59789"/>
    </ligand>
</feature>
<evidence type="ECO:0000256" key="1">
    <source>
        <dbReference type="ARBA" id="ARBA00006594"/>
    </source>
</evidence>
<dbReference type="InterPro" id="IPR002052">
    <property type="entry name" value="DNA_methylase_N6_adenine_CS"/>
</dbReference>
<evidence type="ECO:0000256" key="8">
    <source>
        <dbReference type="RuleBase" id="RU361257"/>
    </source>
</evidence>
<dbReference type="Gene3D" id="3.40.50.150">
    <property type="entry name" value="Vaccinia Virus protein VP39"/>
    <property type="match status" value="1"/>
</dbReference>
<feature type="binding site" evidence="7">
    <location>
        <position position="195"/>
    </location>
    <ligand>
        <name>S-adenosyl-L-methionine</name>
        <dbReference type="ChEBI" id="CHEBI:59789"/>
    </ligand>
</feature>
<dbReference type="GO" id="GO:0043565">
    <property type="term" value="F:sequence-specific DNA binding"/>
    <property type="evidence" value="ECO:0007669"/>
    <property type="project" value="TreeGrafter"/>
</dbReference>
<reference evidence="9 10" key="1">
    <citation type="submission" date="2018-01" db="EMBL/GenBank/DDBJ databases">
        <title>Species boundaries and ecological features among Paraburkholderia terrae DSMZ17804T, P. hospita DSMZ17164T and P. caribensis DSMZ13236T.</title>
        <authorList>
            <person name="Pratama A.A."/>
        </authorList>
    </citation>
    <scope>NUCLEOTIDE SEQUENCE [LARGE SCALE GENOMIC DNA]</scope>
    <source>
        <strain evidence="9 10">DSM 17804</strain>
    </source>
</reference>
<evidence type="ECO:0000256" key="7">
    <source>
        <dbReference type="PIRSR" id="PIRSR000398-1"/>
    </source>
</evidence>
<sequence length="286" mass="32145">MQKHPELTTTARPASHCRPFLKWLGGKGRIIDQILCHLPPGRRLIEPFVGSGAVFLGATFDEYVLGDSNSHLVELYDAVVNRFDELVATAEPLFTERYRSKEAYLEVRTSFNDEQDSLRRAAAFLYLNRYGFNGLCRYNRSGRFNVPYGHLRMVPRLPIERMAAFRERASNANFVCADFADVMRMARPGDVIYCDPPYLDANGGKKTFVGYDAGGFNAERQRELASLARKLADQGIPVVISNHDTELARELYSGAEIYAFDVRRSVSARVSGRGLARELLAVFTSS</sequence>
<dbReference type="PIRSF" id="PIRSF000398">
    <property type="entry name" value="M_m6A_EcoRV"/>
    <property type="match status" value="1"/>
</dbReference>
<dbReference type="GO" id="GO:0032259">
    <property type="term" value="P:methylation"/>
    <property type="evidence" value="ECO:0007669"/>
    <property type="project" value="UniProtKB-KW"/>
</dbReference>
<comment type="catalytic activity">
    <reaction evidence="6 8">
        <text>a 2'-deoxyadenosine in DNA + S-adenosyl-L-methionine = an N(6)-methyl-2'-deoxyadenosine in DNA + S-adenosyl-L-homocysteine + H(+)</text>
        <dbReference type="Rhea" id="RHEA:15197"/>
        <dbReference type="Rhea" id="RHEA-COMP:12418"/>
        <dbReference type="Rhea" id="RHEA-COMP:12419"/>
        <dbReference type="ChEBI" id="CHEBI:15378"/>
        <dbReference type="ChEBI" id="CHEBI:57856"/>
        <dbReference type="ChEBI" id="CHEBI:59789"/>
        <dbReference type="ChEBI" id="CHEBI:90615"/>
        <dbReference type="ChEBI" id="CHEBI:90616"/>
        <dbReference type="EC" id="2.1.1.72"/>
    </reaction>
</comment>